<organism evidence="2 3">
    <name type="scientific">Thermomonospora echinospora</name>
    <dbReference type="NCBI Taxonomy" id="1992"/>
    <lineage>
        <taxon>Bacteria</taxon>
        <taxon>Bacillati</taxon>
        <taxon>Actinomycetota</taxon>
        <taxon>Actinomycetes</taxon>
        <taxon>Streptosporangiales</taxon>
        <taxon>Thermomonosporaceae</taxon>
        <taxon>Thermomonospora</taxon>
    </lineage>
</organism>
<reference evidence="3" key="1">
    <citation type="submission" date="2016-10" db="EMBL/GenBank/DDBJ databases">
        <authorList>
            <person name="Varghese N."/>
            <person name="Submissions S."/>
        </authorList>
    </citation>
    <scope>NUCLEOTIDE SEQUENCE [LARGE SCALE GENOMIC DNA]</scope>
    <source>
        <strain evidence="3">DSM 43163</strain>
    </source>
</reference>
<accession>A0A1H6AH29</accession>
<feature type="compositionally biased region" description="Basic residues" evidence="1">
    <location>
        <begin position="1"/>
        <end position="11"/>
    </location>
</feature>
<feature type="region of interest" description="Disordered" evidence="1">
    <location>
        <begin position="1"/>
        <end position="50"/>
    </location>
</feature>
<proteinExistence type="predicted"/>
<sequence length="95" mass="10386">MITTMPHRRAKTSVPVAAGPPTRRPVPVIERRPGRQAVTAPMRPADHGPCSAEEVTLGVALTTTWMLATGRRLNQPPLAHHLPADQLLEFWAEPV</sequence>
<evidence type="ECO:0000256" key="1">
    <source>
        <dbReference type="SAM" id="MobiDB-lite"/>
    </source>
</evidence>
<protein>
    <submittedName>
        <fullName evidence="2">Uncharacterized protein</fullName>
    </submittedName>
</protein>
<dbReference type="EMBL" id="FNVO01000005">
    <property type="protein sequence ID" value="SEG48008.1"/>
    <property type="molecule type" value="Genomic_DNA"/>
</dbReference>
<keyword evidence="3" id="KW-1185">Reference proteome</keyword>
<dbReference type="AlphaFoldDB" id="A0A1H6AH29"/>
<gene>
    <name evidence="2" type="ORF">SAMN04489712_105452</name>
</gene>
<name>A0A1H6AH29_9ACTN</name>
<dbReference type="Proteomes" id="UP000236723">
    <property type="component" value="Unassembled WGS sequence"/>
</dbReference>
<evidence type="ECO:0000313" key="2">
    <source>
        <dbReference type="EMBL" id="SEG48008.1"/>
    </source>
</evidence>
<evidence type="ECO:0000313" key="3">
    <source>
        <dbReference type="Proteomes" id="UP000236723"/>
    </source>
</evidence>